<accession>A0A450WGT0</accession>
<sequence>MNRETKHTQEPKKTEAGKEILKEIVLPSGKRAAFLKRRGIAIVNAQRKIGGDASRMSFALISEMVEIDGSPVLMEQLEDEIDFFDCLALTEEFSQLGKPGPMPGS</sequence>
<proteinExistence type="predicted"/>
<evidence type="ECO:0008006" key="2">
    <source>
        <dbReference type="Google" id="ProtNLM"/>
    </source>
</evidence>
<name>A0A450WGT0_9GAMM</name>
<protein>
    <recommendedName>
        <fullName evidence="2">Phage tail assembly chaperone protein, E, or 41 or 14</fullName>
    </recommendedName>
</protein>
<gene>
    <name evidence="1" type="ORF">BECKLFY1418C_GA0070996_102231</name>
</gene>
<evidence type="ECO:0000313" key="1">
    <source>
        <dbReference type="EMBL" id="VFK16286.1"/>
    </source>
</evidence>
<dbReference type="EMBL" id="CAADFN010000022">
    <property type="protein sequence ID" value="VFK16286.1"/>
    <property type="molecule type" value="Genomic_DNA"/>
</dbReference>
<dbReference type="AlphaFoldDB" id="A0A450WGT0"/>
<organism evidence="1">
    <name type="scientific">Candidatus Kentrum sp. LFY</name>
    <dbReference type="NCBI Taxonomy" id="2126342"/>
    <lineage>
        <taxon>Bacteria</taxon>
        <taxon>Pseudomonadati</taxon>
        <taxon>Pseudomonadota</taxon>
        <taxon>Gammaproteobacteria</taxon>
        <taxon>Candidatus Kentrum</taxon>
    </lineage>
</organism>
<reference evidence="1" key="1">
    <citation type="submission" date="2019-02" db="EMBL/GenBank/DDBJ databases">
        <authorList>
            <person name="Gruber-Vodicka R. H."/>
            <person name="Seah K. B. B."/>
        </authorList>
    </citation>
    <scope>NUCLEOTIDE SEQUENCE</scope>
    <source>
        <strain evidence="1">BECK_BY7</strain>
    </source>
</reference>